<sequence length="234" mass="25860">MSVCRRDGPRELAVTAEWDGGFSWLAHPNDDGRRVSHAIRADDGIWLVDPLSAPGLDERLAALGPVAGVAVLSNWHTRDADEIAKRHGVPVSLPTWVDRVENAIETDVVRYETELADSGLQIRRHEPFWGWREAFAYHDSTGTLVIPDSLGTAPSYTVGDERIGVELSQRLFPPEDVLGSVEPDRILVGHGTGVFQEATLALRDALSNARRRAPRAFLQNTGTKLRALLEAFRR</sequence>
<comment type="caution">
    <text evidence="1">The sequence shown here is derived from an EMBL/GenBank/DDBJ whole genome shotgun (WGS) entry which is preliminary data.</text>
</comment>
<dbReference type="Proteomes" id="UP001596481">
    <property type="component" value="Unassembled WGS sequence"/>
</dbReference>
<dbReference type="AlphaFoldDB" id="A0ABD5ZEK3"/>
<accession>A0ABD5ZEK3</accession>
<dbReference type="SUPFAM" id="SSF56281">
    <property type="entry name" value="Metallo-hydrolase/oxidoreductase"/>
    <property type="match status" value="1"/>
</dbReference>
<organism evidence="1 2">
    <name type="scientific">Haloferax namakaokahaiae</name>
    <dbReference type="NCBI Taxonomy" id="1748331"/>
    <lineage>
        <taxon>Archaea</taxon>
        <taxon>Methanobacteriati</taxon>
        <taxon>Methanobacteriota</taxon>
        <taxon>Stenosarchaea group</taxon>
        <taxon>Halobacteria</taxon>
        <taxon>Halobacteriales</taxon>
        <taxon>Haloferacaceae</taxon>
        <taxon>Haloferax</taxon>
    </lineage>
</organism>
<name>A0ABD5ZEK3_9EURY</name>
<dbReference type="RefSeq" id="WP_390222863.1">
    <property type="nucleotide sequence ID" value="NZ_JBHTAA010000005.1"/>
</dbReference>
<dbReference type="InterPro" id="IPR036866">
    <property type="entry name" value="RibonucZ/Hydroxyglut_hydro"/>
</dbReference>
<keyword evidence="2" id="KW-1185">Reference proteome</keyword>
<dbReference type="Gene3D" id="3.60.15.10">
    <property type="entry name" value="Ribonuclease Z/Hydroxyacylglutathione hydrolase-like"/>
    <property type="match status" value="1"/>
</dbReference>
<proteinExistence type="predicted"/>
<evidence type="ECO:0000313" key="2">
    <source>
        <dbReference type="Proteomes" id="UP001596481"/>
    </source>
</evidence>
<protein>
    <recommendedName>
        <fullName evidence="3">MBL fold metallo-hydrolase</fullName>
    </recommendedName>
</protein>
<gene>
    <name evidence="1" type="ORF">ACFQJC_08365</name>
</gene>
<dbReference type="EMBL" id="JBHTAA010000005">
    <property type="protein sequence ID" value="MFC7203524.1"/>
    <property type="molecule type" value="Genomic_DNA"/>
</dbReference>
<evidence type="ECO:0008006" key="3">
    <source>
        <dbReference type="Google" id="ProtNLM"/>
    </source>
</evidence>
<reference evidence="1 2" key="1">
    <citation type="journal article" date="2019" name="Int. J. Syst. Evol. Microbiol.">
        <title>The Global Catalogue of Microorganisms (GCM) 10K type strain sequencing project: providing services to taxonomists for standard genome sequencing and annotation.</title>
        <authorList>
            <consortium name="The Broad Institute Genomics Platform"/>
            <consortium name="The Broad Institute Genome Sequencing Center for Infectious Disease"/>
            <person name="Wu L."/>
            <person name="Ma J."/>
        </authorList>
    </citation>
    <scope>NUCLEOTIDE SEQUENCE [LARGE SCALE GENOMIC DNA]</scope>
    <source>
        <strain evidence="1 2">DSM 29988</strain>
    </source>
</reference>
<evidence type="ECO:0000313" key="1">
    <source>
        <dbReference type="EMBL" id="MFC7203524.1"/>
    </source>
</evidence>